<dbReference type="EC" id="2.7.7.41" evidence="6"/>
<evidence type="ECO:0000256" key="6">
    <source>
        <dbReference type="ARBA" id="ARBA00012487"/>
    </source>
</evidence>
<comment type="similarity">
    <text evidence="5">Belongs to the TAM41 family.</text>
</comment>
<evidence type="ECO:0000256" key="14">
    <source>
        <dbReference type="ARBA" id="ARBA00023128"/>
    </source>
</evidence>
<proteinExistence type="inferred from homology"/>
<dbReference type="Proteomes" id="UP001213000">
    <property type="component" value="Unassembled WGS sequence"/>
</dbReference>
<evidence type="ECO:0000256" key="18">
    <source>
        <dbReference type="ARBA" id="ARBA00029893"/>
    </source>
</evidence>
<evidence type="ECO:0000256" key="9">
    <source>
        <dbReference type="ARBA" id="ARBA00022679"/>
    </source>
</evidence>
<evidence type="ECO:0000256" key="1">
    <source>
        <dbReference type="ARBA" id="ARBA00001946"/>
    </source>
</evidence>
<evidence type="ECO:0000256" key="3">
    <source>
        <dbReference type="ARBA" id="ARBA00005119"/>
    </source>
</evidence>
<comment type="caution">
    <text evidence="20">The sequence shown here is derived from an EMBL/GenBank/DDBJ whole genome shotgun (WGS) entry which is preliminary data.</text>
</comment>
<evidence type="ECO:0000256" key="11">
    <source>
        <dbReference type="ARBA" id="ARBA00022792"/>
    </source>
</evidence>
<evidence type="ECO:0000256" key="12">
    <source>
        <dbReference type="ARBA" id="ARBA00022842"/>
    </source>
</evidence>
<dbReference type="Pfam" id="PF09139">
    <property type="entry name" value="Tam41_Mmp37"/>
    <property type="match status" value="1"/>
</dbReference>
<comment type="pathway">
    <text evidence="4">Lipid metabolism.</text>
</comment>
<evidence type="ECO:0000256" key="19">
    <source>
        <dbReference type="SAM" id="MobiDB-lite"/>
    </source>
</evidence>
<evidence type="ECO:0000256" key="16">
    <source>
        <dbReference type="ARBA" id="ARBA00023209"/>
    </source>
</evidence>
<keyword evidence="17" id="KW-1208">Phospholipid metabolism</keyword>
<dbReference type="PANTHER" id="PTHR13619">
    <property type="entry name" value="PHOSPHATIDATE CYTIDYLYLTRANSFERASE, MITOCHONDRIAL"/>
    <property type="match status" value="1"/>
</dbReference>
<evidence type="ECO:0000313" key="21">
    <source>
        <dbReference type="Proteomes" id="UP001213000"/>
    </source>
</evidence>
<dbReference type="GO" id="GO:0005743">
    <property type="term" value="C:mitochondrial inner membrane"/>
    <property type="evidence" value="ECO:0007669"/>
    <property type="project" value="UniProtKB-SubCell"/>
</dbReference>
<sequence>MLAAALRTSPPRSSRLAIILSTSRRPLATESVVGGQDPVPPPPLLSQQSSSNPSSSSSSSSSSASNSPNTNAKPRSYPHPHPRPAPSASSSSTSSLYIQSHRHPDGRKANSHLPRLPPTFGRNQLLPVADSTRALLESIVAKFNAPIRYAFAYGSGVFEQDGYLSTKDGMTTATGKAPMVDFMFAVTHPEHFHYMNMQQYPAHYPLHARVFGSSYIAKVEDLGPGVWFNAFVPMNGVVIKYGVTSVDNLCNDLLNWRTLYLAGRMHKPLRIIKDDARVRLTQQVNLTSAVRAALLTLPDSFSETQLFETIAGISYTGDPRMVLPAENRGKIGNIVRKQGGQFKELYQRLVVGLPGTHWPMHRREIQQDTSARARSYHLRKLPQGLRVRVQQRFVREKGLTEELAKEDENAYWMKLAGDEELLRKVVMEEMSRIVRGPATVQSLKGIVTAGVGKSLKYSSAKIGKWWKSS</sequence>
<evidence type="ECO:0000313" key="20">
    <source>
        <dbReference type="EMBL" id="KAJ3554574.1"/>
    </source>
</evidence>
<evidence type="ECO:0000256" key="7">
    <source>
        <dbReference type="ARBA" id="ARBA00018337"/>
    </source>
</evidence>
<dbReference type="GO" id="GO:0032049">
    <property type="term" value="P:cardiolipin biosynthetic process"/>
    <property type="evidence" value="ECO:0007669"/>
    <property type="project" value="InterPro"/>
</dbReference>
<keyword evidence="10" id="KW-0548">Nucleotidyltransferase</keyword>
<feature type="compositionally biased region" description="Low complexity" evidence="19">
    <location>
        <begin position="86"/>
        <end position="95"/>
    </location>
</feature>
<dbReference type="InterPro" id="IPR015222">
    <property type="entry name" value="Tam41"/>
</dbReference>
<feature type="region of interest" description="Disordered" evidence="19">
    <location>
        <begin position="1"/>
        <end position="123"/>
    </location>
</feature>
<evidence type="ECO:0000256" key="5">
    <source>
        <dbReference type="ARBA" id="ARBA00005458"/>
    </source>
</evidence>
<evidence type="ECO:0000256" key="10">
    <source>
        <dbReference type="ARBA" id="ARBA00022695"/>
    </source>
</evidence>
<keyword evidence="9" id="KW-0808">Transferase</keyword>
<keyword evidence="13" id="KW-0443">Lipid metabolism</keyword>
<dbReference type="PIRSF" id="PIRSF028840">
    <property type="entry name" value="Mmp37"/>
    <property type="match status" value="1"/>
</dbReference>
<evidence type="ECO:0000256" key="8">
    <source>
        <dbReference type="ARBA" id="ARBA00022516"/>
    </source>
</evidence>
<organism evidence="20 21">
    <name type="scientific">Leucocoprinus birnbaumii</name>
    <dbReference type="NCBI Taxonomy" id="56174"/>
    <lineage>
        <taxon>Eukaryota</taxon>
        <taxon>Fungi</taxon>
        <taxon>Dikarya</taxon>
        <taxon>Basidiomycota</taxon>
        <taxon>Agaricomycotina</taxon>
        <taxon>Agaricomycetes</taxon>
        <taxon>Agaricomycetidae</taxon>
        <taxon>Agaricales</taxon>
        <taxon>Agaricineae</taxon>
        <taxon>Agaricaceae</taxon>
        <taxon>Leucocoprinus</taxon>
    </lineage>
</organism>
<name>A0AAD5VEH9_9AGAR</name>
<keyword evidence="11" id="KW-0999">Mitochondrion inner membrane</keyword>
<evidence type="ECO:0000256" key="17">
    <source>
        <dbReference type="ARBA" id="ARBA00023264"/>
    </source>
</evidence>
<feature type="compositionally biased region" description="Low complexity" evidence="19">
    <location>
        <begin position="45"/>
        <end position="68"/>
    </location>
</feature>
<comment type="pathway">
    <text evidence="3">Phospholipid metabolism; CDP-diacylglycerol biosynthesis; CDP-diacylglycerol from sn-glycerol 3-phosphate: step 3/3.</text>
</comment>
<gene>
    <name evidence="20" type="ORF">NP233_g12392</name>
</gene>
<protein>
    <recommendedName>
        <fullName evidence="7">Phosphatidate cytidylyltransferase, mitochondrial</fullName>
        <ecNumber evidence="6">2.7.7.41</ecNumber>
    </recommendedName>
    <alternativeName>
        <fullName evidence="18">CDP-diacylglycerol synthase</fullName>
    </alternativeName>
</protein>
<keyword evidence="12" id="KW-0460">Magnesium</keyword>
<dbReference type="GO" id="GO:0016024">
    <property type="term" value="P:CDP-diacylglycerol biosynthetic process"/>
    <property type="evidence" value="ECO:0007669"/>
    <property type="project" value="TreeGrafter"/>
</dbReference>
<dbReference type="AlphaFoldDB" id="A0AAD5VEH9"/>
<evidence type="ECO:0000256" key="15">
    <source>
        <dbReference type="ARBA" id="ARBA00023136"/>
    </source>
</evidence>
<keyword evidence="14" id="KW-0496">Mitochondrion</keyword>
<evidence type="ECO:0000256" key="4">
    <source>
        <dbReference type="ARBA" id="ARBA00005189"/>
    </source>
</evidence>
<dbReference type="PANTHER" id="PTHR13619:SF0">
    <property type="entry name" value="PHOSPHATIDATE CYTIDYLYLTRANSFERASE, MITOCHONDRIAL"/>
    <property type="match status" value="1"/>
</dbReference>
<dbReference type="EMBL" id="JANIEX010001772">
    <property type="protein sequence ID" value="KAJ3554574.1"/>
    <property type="molecule type" value="Genomic_DNA"/>
</dbReference>
<evidence type="ECO:0000256" key="2">
    <source>
        <dbReference type="ARBA" id="ARBA00004443"/>
    </source>
</evidence>
<accession>A0AAD5VEH9</accession>
<reference evidence="20" key="1">
    <citation type="submission" date="2022-07" db="EMBL/GenBank/DDBJ databases">
        <title>Genome Sequence of Leucocoprinus birnbaumii.</title>
        <authorList>
            <person name="Buettner E."/>
        </authorList>
    </citation>
    <scope>NUCLEOTIDE SEQUENCE</scope>
    <source>
        <strain evidence="20">VT141</strain>
    </source>
</reference>
<keyword evidence="8" id="KW-0444">Lipid biosynthesis</keyword>
<comment type="cofactor">
    <cofactor evidence="1">
        <name>Mg(2+)</name>
        <dbReference type="ChEBI" id="CHEBI:18420"/>
    </cofactor>
</comment>
<evidence type="ECO:0000256" key="13">
    <source>
        <dbReference type="ARBA" id="ARBA00023098"/>
    </source>
</evidence>
<keyword evidence="16" id="KW-0594">Phospholipid biosynthesis</keyword>
<keyword evidence="15" id="KW-0472">Membrane</keyword>
<dbReference type="GO" id="GO:0004605">
    <property type="term" value="F:phosphatidate cytidylyltransferase activity"/>
    <property type="evidence" value="ECO:0007669"/>
    <property type="project" value="UniProtKB-EC"/>
</dbReference>
<keyword evidence="21" id="KW-1185">Reference proteome</keyword>
<comment type="subcellular location">
    <subcellularLocation>
        <location evidence="2">Mitochondrion inner membrane</location>
        <topology evidence="2">Peripheral membrane protein</topology>
        <orientation evidence="2">Matrix side</orientation>
    </subcellularLocation>
</comment>